<organism evidence="1 2">
    <name type="scientific">Actinoplanes siamensis</name>
    <dbReference type="NCBI Taxonomy" id="1223317"/>
    <lineage>
        <taxon>Bacteria</taxon>
        <taxon>Bacillati</taxon>
        <taxon>Actinomycetota</taxon>
        <taxon>Actinomycetes</taxon>
        <taxon>Micromonosporales</taxon>
        <taxon>Micromonosporaceae</taxon>
        <taxon>Actinoplanes</taxon>
    </lineage>
</organism>
<reference evidence="1" key="1">
    <citation type="submission" date="2021-01" db="EMBL/GenBank/DDBJ databases">
        <title>Whole genome shotgun sequence of Actinoplanes siamensis NBRC 109076.</title>
        <authorList>
            <person name="Komaki H."/>
            <person name="Tamura T."/>
        </authorList>
    </citation>
    <scope>NUCLEOTIDE SEQUENCE</scope>
    <source>
        <strain evidence="1">NBRC 109076</strain>
    </source>
</reference>
<evidence type="ECO:0000313" key="1">
    <source>
        <dbReference type="EMBL" id="GIF09801.1"/>
    </source>
</evidence>
<accession>A0A919TNR0</accession>
<comment type="caution">
    <text evidence="1">The sequence shown here is derived from an EMBL/GenBank/DDBJ whole genome shotgun (WGS) entry which is preliminary data.</text>
</comment>
<dbReference type="Proteomes" id="UP000629619">
    <property type="component" value="Unassembled WGS sequence"/>
</dbReference>
<evidence type="ECO:0000313" key="2">
    <source>
        <dbReference type="Proteomes" id="UP000629619"/>
    </source>
</evidence>
<sequence length="192" mass="20367">MEMIVVTTSGTLTDLLGAARIYPVHLILPERSGFTLWGGNVDGEIDYFLTNAGGTVLLAGSLPELTSRVAQDGAGPLTGVDGFTAIRDALAHGQRFPDDSAEILDFAQAGNDLRSEEELPGDVAARLVACLDAARDLARQVPNPDMMNRLQASGEPLRMLYDVINGEAATVDRADAAAAFDGLRSWIVANVR</sequence>
<gene>
    <name evidence="1" type="ORF">Asi03nite_73390</name>
</gene>
<dbReference type="AlphaFoldDB" id="A0A919TNR0"/>
<proteinExistence type="predicted"/>
<name>A0A919TNR0_9ACTN</name>
<protein>
    <submittedName>
        <fullName evidence="1">Uncharacterized protein</fullName>
    </submittedName>
</protein>
<dbReference type="EMBL" id="BOMW01000102">
    <property type="protein sequence ID" value="GIF09801.1"/>
    <property type="molecule type" value="Genomic_DNA"/>
</dbReference>
<keyword evidence="2" id="KW-1185">Reference proteome</keyword>